<reference evidence="3 4" key="1">
    <citation type="journal article" date="2016" name="Sci. Rep.">
        <title>The genome sequence of the outbreeding globe artichoke constructed de novo incorporating a phase-aware low-pass sequencing strategy of F1 progeny.</title>
        <authorList>
            <person name="Scaglione D."/>
            <person name="Reyes-Chin-Wo S."/>
            <person name="Acquadro A."/>
            <person name="Froenicke L."/>
            <person name="Portis E."/>
            <person name="Beitel C."/>
            <person name="Tirone M."/>
            <person name="Mauro R."/>
            <person name="Lo Monaco A."/>
            <person name="Mauromicale G."/>
            <person name="Faccioli P."/>
            <person name="Cattivelli L."/>
            <person name="Rieseberg L."/>
            <person name="Michelmore R."/>
            <person name="Lanteri S."/>
        </authorList>
    </citation>
    <scope>NUCLEOTIDE SEQUENCE [LARGE SCALE GENOMIC DNA]</scope>
    <source>
        <strain evidence="3">2C</strain>
    </source>
</reference>
<feature type="compositionally biased region" description="Low complexity" evidence="1">
    <location>
        <begin position="32"/>
        <end position="55"/>
    </location>
</feature>
<feature type="domain" description="VWFA" evidence="2">
    <location>
        <begin position="266"/>
        <end position="445"/>
    </location>
</feature>
<dbReference type="InterPro" id="IPR036465">
    <property type="entry name" value="vWFA_dom_sf"/>
</dbReference>
<dbReference type="OMA" id="ACFECIS"/>
<proteinExistence type="predicted"/>
<evidence type="ECO:0000313" key="3">
    <source>
        <dbReference type="EMBL" id="KVI05856.1"/>
    </source>
</evidence>
<dbReference type="Gramene" id="KVI05856">
    <property type="protein sequence ID" value="KVI05856"/>
    <property type="gene ID" value="Ccrd_015813"/>
</dbReference>
<dbReference type="PROSITE" id="PS50234">
    <property type="entry name" value="VWFA"/>
    <property type="match status" value="1"/>
</dbReference>
<dbReference type="Pfam" id="PF13768">
    <property type="entry name" value="VWA_3"/>
    <property type="match status" value="1"/>
</dbReference>
<dbReference type="Proteomes" id="UP000243975">
    <property type="component" value="Unassembled WGS sequence"/>
</dbReference>
<dbReference type="PANTHER" id="PTHR46503">
    <property type="entry name" value="INTER-ALPHA-TRYPSIN INHIBITOR HEAVY CHAIN-LIKE PROTEIN"/>
    <property type="match status" value="1"/>
</dbReference>
<dbReference type="AlphaFoldDB" id="A0A103YB59"/>
<organism evidence="3 4">
    <name type="scientific">Cynara cardunculus var. scolymus</name>
    <name type="common">Globe artichoke</name>
    <name type="synonym">Cynara scolymus</name>
    <dbReference type="NCBI Taxonomy" id="59895"/>
    <lineage>
        <taxon>Eukaryota</taxon>
        <taxon>Viridiplantae</taxon>
        <taxon>Streptophyta</taxon>
        <taxon>Embryophyta</taxon>
        <taxon>Tracheophyta</taxon>
        <taxon>Spermatophyta</taxon>
        <taxon>Magnoliopsida</taxon>
        <taxon>eudicotyledons</taxon>
        <taxon>Gunneridae</taxon>
        <taxon>Pentapetalae</taxon>
        <taxon>asterids</taxon>
        <taxon>campanulids</taxon>
        <taxon>Asterales</taxon>
        <taxon>Asteraceae</taxon>
        <taxon>Carduoideae</taxon>
        <taxon>Cardueae</taxon>
        <taxon>Carduinae</taxon>
        <taxon>Cynara</taxon>
    </lineage>
</organism>
<dbReference type="EMBL" id="LEKV01001860">
    <property type="protein sequence ID" value="KVI05856.1"/>
    <property type="molecule type" value="Genomic_DNA"/>
</dbReference>
<comment type="caution">
    <text evidence="3">The sequence shown here is derived from an EMBL/GenBank/DDBJ whole genome shotgun (WGS) entry which is preliminary data.</text>
</comment>
<dbReference type="SMART" id="SM00327">
    <property type="entry name" value="VWA"/>
    <property type="match status" value="1"/>
</dbReference>
<keyword evidence="4" id="KW-1185">Reference proteome</keyword>
<evidence type="ECO:0000313" key="4">
    <source>
        <dbReference type="Proteomes" id="UP000243975"/>
    </source>
</evidence>
<dbReference type="PANTHER" id="PTHR46503:SF9">
    <property type="entry name" value="INTER ALPHA-TRYPSIN INHIBITOR, HEAVY CHAIN-LIKE PROTEIN"/>
    <property type="match status" value="1"/>
</dbReference>
<name>A0A103YB59_CYNCS</name>
<sequence>MAVDEFSRSVQMGIQLSRRICYGKDKASMTAPKQPSMKKSLSSSSSASSLRSPQSHRPSAPMVYAVIVDPSTVDNPDICSYQPYVYGRCDPPALVPLHMHGIAMEVECYLDTAFVSVTGTWRVHCVSSSACCDCRIAIPMGEQGSVLGIEVETTRRSYSTKFVTSQDLEKVTTIKNGFLMKGNTYTFKIFQVEGGSYVHVNVRWSQKLTYQDREFCLSIPFTFPAHVVPVVKGTPNKEKVSLNVISGMETEIMCAQMISLLHFKKEVVFLVDISESMHDAPLEKTKDAVIGCLSELNHGDYFNIIAFNGDIQPFSSSLELATEEGITNATEWITNLIAEGGTNLLLPLKQAFDMVGKTGESIPLIFLITDGAVEDEKDICNTMKDRLLDGGINCPRICTFGIDSISEQLPKLLKNALSPVLANITLDALQNLDSHELYPFRIPDLFGSPVIVSGRYEGNFPDIVKARGFMADMSTYVIDVKVCARREVDSLTAHAWLDTNQQLEEKVAKMSLQMGVHCEYTSMILVQGDRVKPPIDSVLPEENLSIGFGNLMASVDGVPPGIEEVEEKEPAGMMMQAASSVWGIFLDRCCCMCFIQCCSRMNDQCAIVMAQLCTALACLECLNCCCEVCDSCSDLCS</sequence>
<dbReference type="STRING" id="59895.A0A103YB59"/>
<accession>A0A103YB59</accession>
<dbReference type="Gene3D" id="3.40.50.410">
    <property type="entry name" value="von Willebrand factor, type A domain"/>
    <property type="match status" value="1"/>
</dbReference>
<dbReference type="SUPFAM" id="SSF53300">
    <property type="entry name" value="vWA-like"/>
    <property type="match status" value="1"/>
</dbReference>
<gene>
    <name evidence="3" type="ORF">Ccrd_015813</name>
</gene>
<feature type="region of interest" description="Disordered" evidence="1">
    <location>
        <begin position="28"/>
        <end position="57"/>
    </location>
</feature>
<protein>
    <submittedName>
        <fullName evidence="3">von Willebrand factor, type A</fullName>
    </submittedName>
</protein>
<evidence type="ECO:0000259" key="2">
    <source>
        <dbReference type="PROSITE" id="PS50234"/>
    </source>
</evidence>
<evidence type="ECO:0000256" key="1">
    <source>
        <dbReference type="SAM" id="MobiDB-lite"/>
    </source>
</evidence>
<dbReference type="InterPro" id="IPR002035">
    <property type="entry name" value="VWF_A"/>
</dbReference>